<evidence type="ECO:0000313" key="9">
    <source>
        <dbReference type="WBParaSite" id="HNAJ_0000475101-mRNA-1"/>
    </source>
</evidence>
<dbReference type="InterPro" id="IPR013766">
    <property type="entry name" value="Thioredoxin_domain"/>
</dbReference>
<feature type="transmembrane region" description="Helical" evidence="5">
    <location>
        <begin position="45"/>
        <end position="66"/>
    </location>
</feature>
<dbReference type="InterPro" id="IPR036249">
    <property type="entry name" value="Thioredoxin-like_sf"/>
</dbReference>
<dbReference type="Pfam" id="PF02630">
    <property type="entry name" value="SCO1-SenC"/>
    <property type="match status" value="1"/>
</dbReference>
<keyword evidence="2 3" id="KW-0186">Copper</keyword>
<protein>
    <submittedName>
        <fullName evidence="9">Thioredoxin domain-containing protein</fullName>
    </submittedName>
</protein>
<keyword evidence="5" id="KW-0472">Membrane</keyword>
<dbReference type="CDD" id="cd02968">
    <property type="entry name" value="SCO"/>
    <property type="match status" value="1"/>
</dbReference>
<reference evidence="9" key="1">
    <citation type="submission" date="2017-02" db="UniProtKB">
        <authorList>
            <consortium name="WormBaseParasite"/>
        </authorList>
    </citation>
    <scope>IDENTIFICATION</scope>
</reference>
<feature type="binding site" evidence="3">
    <location>
        <position position="209"/>
    </location>
    <ligand>
        <name>Cu cation</name>
        <dbReference type="ChEBI" id="CHEBI:23378"/>
    </ligand>
</feature>
<evidence type="ECO:0000259" key="6">
    <source>
        <dbReference type="PROSITE" id="PS51352"/>
    </source>
</evidence>
<evidence type="ECO:0000313" key="7">
    <source>
        <dbReference type="EMBL" id="VDO00609.1"/>
    </source>
</evidence>
<dbReference type="Gene3D" id="3.40.30.10">
    <property type="entry name" value="Glutaredoxin"/>
    <property type="match status" value="1"/>
</dbReference>
<dbReference type="EMBL" id="UZAE01003581">
    <property type="protein sequence ID" value="VDO00609.1"/>
    <property type="molecule type" value="Genomic_DNA"/>
</dbReference>
<dbReference type="STRING" id="102285.A0A0R3TCG2"/>
<keyword evidence="8" id="KW-1185">Reference proteome</keyword>
<feature type="disulfide bond" description="Redox-active" evidence="4">
    <location>
        <begin position="117"/>
        <end position="121"/>
    </location>
</feature>
<dbReference type="GO" id="GO:0005739">
    <property type="term" value="C:mitochondrion"/>
    <property type="evidence" value="ECO:0007669"/>
    <property type="project" value="GOC"/>
</dbReference>
<dbReference type="WBParaSite" id="HNAJ_0000475101-mRNA-1">
    <property type="protein sequence ID" value="HNAJ_0000475101-mRNA-1"/>
    <property type="gene ID" value="HNAJ_0000475101"/>
</dbReference>
<dbReference type="SUPFAM" id="SSF52833">
    <property type="entry name" value="Thioredoxin-like"/>
    <property type="match status" value="1"/>
</dbReference>
<dbReference type="GO" id="GO:0033617">
    <property type="term" value="P:mitochondrial respiratory chain complex IV assembly"/>
    <property type="evidence" value="ECO:0007669"/>
    <property type="project" value="TreeGrafter"/>
</dbReference>
<dbReference type="AlphaFoldDB" id="A0A0R3TCG2"/>
<dbReference type="Proteomes" id="UP000278807">
    <property type="component" value="Unassembled WGS sequence"/>
</dbReference>
<keyword evidence="5" id="KW-1133">Transmembrane helix</keyword>
<keyword evidence="4" id="KW-1015">Disulfide bond</keyword>
<dbReference type="OrthoDB" id="270009at2759"/>
<dbReference type="PANTHER" id="PTHR12151">
    <property type="entry name" value="ELECTRON TRANSPORT PROTIN SCO1/SENC FAMILY MEMBER"/>
    <property type="match status" value="1"/>
</dbReference>
<evidence type="ECO:0000256" key="3">
    <source>
        <dbReference type="PIRSR" id="PIRSR603782-1"/>
    </source>
</evidence>
<evidence type="ECO:0000256" key="1">
    <source>
        <dbReference type="ARBA" id="ARBA00010996"/>
    </source>
</evidence>
<comment type="similarity">
    <text evidence="1">Belongs to the SCO1/2 family.</text>
</comment>
<feature type="domain" description="Thioredoxin" evidence="6">
    <location>
        <begin position="79"/>
        <end position="245"/>
    </location>
</feature>
<keyword evidence="3" id="KW-0479">Metal-binding</keyword>
<dbReference type="GO" id="GO:0046872">
    <property type="term" value="F:metal ion binding"/>
    <property type="evidence" value="ECO:0007669"/>
    <property type="project" value="UniProtKB-KW"/>
</dbReference>
<evidence type="ECO:0000256" key="5">
    <source>
        <dbReference type="SAM" id="Phobius"/>
    </source>
</evidence>
<proteinExistence type="inferred from homology"/>
<sequence>MQLARCFNFPRVVTRYLAQSRNPLSVTCRRFVETHSRSKRRKFPYLQWGFFFVSTAAIAYFSVYFVSDGRETMQKLTANHHISIGGDFRLIDQNGKQITLSDFRGKWVILYFGFVRCPDICPEQIDRLVEIQEHLAFYGKDKDLVLVFITVDPERDTPAAMKKYITTFYSDRLVGLTGSIEQIHETAKKYRIYYSKGPKDADGDYIVDHTVVMYLLDPKGNFVDYYGQMKPVKEIVRRIMDLMKNFDK</sequence>
<dbReference type="PANTHER" id="PTHR12151:SF5">
    <property type="entry name" value="AT19154P"/>
    <property type="match status" value="1"/>
</dbReference>
<dbReference type="PROSITE" id="PS51352">
    <property type="entry name" value="THIOREDOXIN_2"/>
    <property type="match status" value="1"/>
</dbReference>
<keyword evidence="5" id="KW-0812">Transmembrane</keyword>
<evidence type="ECO:0000256" key="4">
    <source>
        <dbReference type="PIRSR" id="PIRSR603782-2"/>
    </source>
</evidence>
<evidence type="ECO:0000313" key="8">
    <source>
        <dbReference type="Proteomes" id="UP000278807"/>
    </source>
</evidence>
<name>A0A0R3TCG2_RODNA</name>
<organism evidence="9">
    <name type="scientific">Rodentolepis nana</name>
    <name type="common">Dwarf tapeworm</name>
    <name type="synonym">Hymenolepis nana</name>
    <dbReference type="NCBI Taxonomy" id="102285"/>
    <lineage>
        <taxon>Eukaryota</taxon>
        <taxon>Metazoa</taxon>
        <taxon>Spiralia</taxon>
        <taxon>Lophotrochozoa</taxon>
        <taxon>Platyhelminthes</taxon>
        <taxon>Cestoda</taxon>
        <taxon>Eucestoda</taxon>
        <taxon>Cyclophyllidea</taxon>
        <taxon>Hymenolepididae</taxon>
        <taxon>Rodentolepis</taxon>
    </lineage>
</organism>
<feature type="binding site" evidence="3">
    <location>
        <position position="117"/>
    </location>
    <ligand>
        <name>Cu cation</name>
        <dbReference type="ChEBI" id="CHEBI:23378"/>
    </ligand>
</feature>
<dbReference type="InterPro" id="IPR003782">
    <property type="entry name" value="SCO1/SenC"/>
</dbReference>
<dbReference type="FunFam" id="3.40.30.10:FF:000013">
    <property type="entry name" value="Blast:Protein SCO1 homolog, mitochondrial"/>
    <property type="match status" value="1"/>
</dbReference>
<evidence type="ECO:0000256" key="2">
    <source>
        <dbReference type="ARBA" id="ARBA00023008"/>
    </source>
</evidence>
<feature type="binding site" evidence="3">
    <location>
        <position position="121"/>
    </location>
    <ligand>
        <name>Cu cation</name>
        <dbReference type="ChEBI" id="CHEBI:23378"/>
    </ligand>
</feature>
<gene>
    <name evidence="7" type="ORF">HNAJ_LOCUS4749</name>
</gene>
<accession>A0A0R3TCG2</accession>
<reference evidence="7 8" key="2">
    <citation type="submission" date="2018-11" db="EMBL/GenBank/DDBJ databases">
        <authorList>
            <consortium name="Pathogen Informatics"/>
        </authorList>
    </citation>
    <scope>NUCLEOTIDE SEQUENCE [LARGE SCALE GENOMIC DNA]</scope>
</reference>